<dbReference type="InterPro" id="IPR001872">
    <property type="entry name" value="Peptidase_A8"/>
</dbReference>
<keyword evidence="1" id="KW-0472">Membrane</keyword>
<dbReference type="Pfam" id="PF01252">
    <property type="entry name" value="Peptidase_A8"/>
    <property type="match status" value="1"/>
</dbReference>
<accession>A0ABS7L343</accession>
<feature type="transmembrane region" description="Helical" evidence="1">
    <location>
        <begin position="67"/>
        <end position="90"/>
    </location>
</feature>
<organism evidence="2 3">
    <name type="scientific">Clostridium sardiniense</name>
    <name type="common">Clostridium absonum</name>
    <dbReference type="NCBI Taxonomy" id="29369"/>
    <lineage>
        <taxon>Bacteria</taxon>
        <taxon>Bacillati</taxon>
        <taxon>Bacillota</taxon>
        <taxon>Clostridia</taxon>
        <taxon>Eubacteriales</taxon>
        <taxon>Clostridiaceae</taxon>
        <taxon>Clostridium</taxon>
    </lineage>
</organism>
<keyword evidence="1" id="KW-0812">Transmembrane</keyword>
<dbReference type="RefSeq" id="WP_221862609.1">
    <property type="nucleotide sequence ID" value="NZ_JAIKTU010000029.1"/>
</dbReference>
<feature type="transmembrane region" description="Helical" evidence="1">
    <location>
        <begin position="197"/>
        <end position="216"/>
    </location>
</feature>
<gene>
    <name evidence="2" type="ORF">K5V21_18755</name>
</gene>
<feature type="transmembrane region" description="Helical" evidence="1">
    <location>
        <begin position="7"/>
        <end position="29"/>
    </location>
</feature>
<sequence>MNTKKLLIICTLPVMWLVYLLFELFTGRINDLTTIIGNILLIILFGIVGYAFYRFTLKRSDGLTRKCIFELFFILMLLDQGIKIIIKLFFFNSYFDIFNGFLSFNPLINTDGSWLNARFGTSVSFSMLIILNIIALVIFIELYRYYRSKGNKGIFGDLAIVFITAGALCSLIDKVFYGGSLDFIGVSNLFVADFKDIYINLGILFLVICLYDNGFFSNEDDTTLKEDFKSIKKFLIFIGNDIKSLFPKKK</sequence>
<keyword evidence="1" id="KW-1133">Transmembrane helix</keyword>
<dbReference type="EMBL" id="JAIKTU010000029">
    <property type="protein sequence ID" value="MBY0757455.1"/>
    <property type="molecule type" value="Genomic_DNA"/>
</dbReference>
<reference evidence="2 3" key="1">
    <citation type="journal article" date="2021" name="Cell Host Microbe">
        <title>in vivo commensal control of Clostridioides difficile virulence.</title>
        <authorList>
            <person name="Girinathan B.P."/>
            <person name="Dibenedetto N."/>
            <person name="Worley J.N."/>
            <person name="Peltier J."/>
            <person name="Arrieta-Ortiz M.L."/>
            <person name="Rupa Christinal Immanuel S."/>
            <person name="Lavin R."/>
            <person name="Delaney M.L."/>
            <person name="Cummins C."/>
            <person name="Hoffmann M."/>
            <person name="Luo Y."/>
            <person name="Gonzalez-Escalona N."/>
            <person name="Allard M."/>
            <person name="Onderdonk A.B."/>
            <person name="Gerber G.K."/>
            <person name="Sonenshein A.L."/>
            <person name="Baliga N."/>
            <person name="Dupuy B."/>
            <person name="Bry L."/>
        </authorList>
    </citation>
    <scope>NUCLEOTIDE SEQUENCE [LARGE SCALE GENOMIC DNA]</scope>
    <source>
        <strain evidence="2 3">DSM 599</strain>
    </source>
</reference>
<protein>
    <submittedName>
        <fullName evidence="2">Signal peptidase II</fullName>
    </submittedName>
</protein>
<feature type="transmembrane region" description="Helical" evidence="1">
    <location>
        <begin position="155"/>
        <end position="177"/>
    </location>
</feature>
<feature type="transmembrane region" description="Helical" evidence="1">
    <location>
        <begin position="35"/>
        <end position="55"/>
    </location>
</feature>
<name>A0ABS7L343_CLOSR</name>
<proteinExistence type="predicted"/>
<feature type="transmembrane region" description="Helical" evidence="1">
    <location>
        <begin position="123"/>
        <end position="143"/>
    </location>
</feature>
<evidence type="ECO:0000313" key="2">
    <source>
        <dbReference type="EMBL" id="MBY0757455.1"/>
    </source>
</evidence>
<evidence type="ECO:0000256" key="1">
    <source>
        <dbReference type="SAM" id="Phobius"/>
    </source>
</evidence>
<keyword evidence="3" id="KW-1185">Reference proteome</keyword>
<comment type="caution">
    <text evidence="2">The sequence shown here is derived from an EMBL/GenBank/DDBJ whole genome shotgun (WGS) entry which is preliminary data.</text>
</comment>
<evidence type="ECO:0000313" key="3">
    <source>
        <dbReference type="Proteomes" id="UP001299068"/>
    </source>
</evidence>
<dbReference type="Proteomes" id="UP001299068">
    <property type="component" value="Unassembled WGS sequence"/>
</dbReference>